<dbReference type="STRING" id="46224.B4102_2552"/>
<dbReference type="Gene3D" id="2.40.10.220">
    <property type="entry name" value="predicted glycosyltransferase like domains"/>
    <property type="match status" value="1"/>
</dbReference>
<organism evidence="3 5">
    <name type="scientific">Heyndrickxia sporothermodurans</name>
    <dbReference type="NCBI Taxonomy" id="46224"/>
    <lineage>
        <taxon>Bacteria</taxon>
        <taxon>Bacillati</taxon>
        <taxon>Bacillota</taxon>
        <taxon>Bacilli</taxon>
        <taxon>Bacillales</taxon>
        <taxon>Bacillaceae</taxon>
        <taxon>Heyndrickxia</taxon>
    </lineage>
</organism>
<evidence type="ECO:0000313" key="6">
    <source>
        <dbReference type="Proteomes" id="UP000595512"/>
    </source>
</evidence>
<dbReference type="Pfam" id="PF12945">
    <property type="entry name" value="PilZNR"/>
    <property type="match status" value="1"/>
</dbReference>
<dbReference type="GO" id="GO:0035438">
    <property type="term" value="F:cyclic-di-GMP binding"/>
    <property type="evidence" value="ECO:0007669"/>
    <property type="project" value="InterPro"/>
</dbReference>
<keyword evidence="5" id="KW-1185">Reference proteome</keyword>
<dbReference type="Pfam" id="PF07238">
    <property type="entry name" value="PilZ"/>
    <property type="match status" value="1"/>
</dbReference>
<reference evidence="4 6" key="2">
    <citation type="submission" date="2020-12" db="EMBL/GenBank/DDBJ databases">
        <title>Taxonomic evaluation of the Bacillus sporothermodurans group of bacteria based on whole genome sequences.</title>
        <authorList>
            <person name="Fiedler G."/>
            <person name="Herbstmann A.-D."/>
            <person name="Doll E."/>
            <person name="Wenning M."/>
            <person name="Brinks E."/>
            <person name="Kabisch J."/>
            <person name="Breitenwieser F."/>
            <person name="Lappann M."/>
            <person name="Boehnlein C."/>
            <person name="Franz C."/>
        </authorList>
    </citation>
    <scope>NUCLEOTIDE SEQUENCE [LARGE SCALE GENOMIC DNA]</scope>
    <source>
        <strain evidence="4 6">DSM 10599</strain>
    </source>
</reference>
<dbReference type="PATRIC" id="fig|46224.3.peg.1731"/>
<dbReference type="RefSeq" id="WP_066228698.1">
    <property type="nucleotide sequence ID" value="NZ_CP066701.1"/>
</dbReference>
<dbReference type="SUPFAM" id="SSF141371">
    <property type="entry name" value="PilZ domain-like"/>
    <property type="match status" value="1"/>
</dbReference>
<keyword evidence="4" id="KW-0282">Flagellum</keyword>
<accession>A0A150LBE3</accession>
<evidence type="ECO:0000313" key="4">
    <source>
        <dbReference type="EMBL" id="QQX24478.1"/>
    </source>
</evidence>
<dbReference type="Proteomes" id="UP000595512">
    <property type="component" value="Chromosome"/>
</dbReference>
<dbReference type="EMBL" id="LQYN01000025">
    <property type="protein sequence ID" value="KYD09286.1"/>
    <property type="molecule type" value="Genomic_DNA"/>
</dbReference>
<dbReference type="AlphaFoldDB" id="A0A150LBE3"/>
<dbReference type="InterPro" id="IPR009926">
    <property type="entry name" value="T3SS_YcgR_PilZN"/>
</dbReference>
<dbReference type="KEGG" id="hspo:JGZ69_17060"/>
<gene>
    <name evidence="3" type="ORF">B4102_2552</name>
    <name evidence="4" type="ORF">JGZ69_17060</name>
</gene>
<keyword evidence="4" id="KW-0966">Cell projection</keyword>
<proteinExistence type="predicted"/>
<dbReference type="Proteomes" id="UP000075666">
    <property type="component" value="Unassembled WGS sequence"/>
</dbReference>
<dbReference type="EMBL" id="CP066701">
    <property type="protein sequence ID" value="QQX24478.1"/>
    <property type="molecule type" value="Genomic_DNA"/>
</dbReference>
<evidence type="ECO:0000313" key="3">
    <source>
        <dbReference type="EMBL" id="KYD09286.1"/>
    </source>
</evidence>
<evidence type="ECO:0000259" key="2">
    <source>
        <dbReference type="Pfam" id="PF12945"/>
    </source>
</evidence>
<feature type="domain" description="PilZ" evidence="1">
    <location>
        <begin position="97"/>
        <end position="203"/>
    </location>
</feature>
<feature type="domain" description="Type III secretion system flagellar brake protein YcgR PilZN" evidence="2">
    <location>
        <begin position="4"/>
        <end position="88"/>
    </location>
</feature>
<dbReference type="OrthoDB" id="1951449at2"/>
<reference evidence="3 5" key="1">
    <citation type="submission" date="2016-01" db="EMBL/GenBank/DDBJ databases">
        <title>Genome Sequences of Twelve Sporeforming Bacillus Species Isolated from Foods.</title>
        <authorList>
            <person name="Berendsen E.M."/>
            <person name="Wells-Bennik M.H."/>
            <person name="Krawcyk A.O."/>
            <person name="De Jong A."/>
            <person name="Holsappel S."/>
            <person name="Eijlander R.T."/>
            <person name="Kuipers O.P."/>
        </authorList>
    </citation>
    <scope>NUCLEOTIDE SEQUENCE [LARGE SCALE GENOMIC DNA]</scope>
    <source>
        <strain evidence="3 5">B4102</strain>
    </source>
</reference>
<evidence type="ECO:0000259" key="1">
    <source>
        <dbReference type="Pfam" id="PF07238"/>
    </source>
</evidence>
<name>A0A150LBE3_9BACI</name>
<dbReference type="GeneID" id="62498328"/>
<sequence length="216" mass="24830">MLNVGTALTLESLEDDGEKYKCKIADIDEDKIYIDYPISLTTNRTAFLLNSFQLNAVFITENNVAYQFRTQVIGKIKKNIPLIILQLPPKETFKKIQRRQFVRVNAAIDISINCKESNCHFTTITEDVSAGGCAVLLPNNIKLVQNEIGNMILVLPMHSGEYHYIQTNFKIIRINEGEKNIASIEFIDIQEKDKQLLFRFCFEKQLELRKKGLLKN</sequence>
<protein>
    <submittedName>
        <fullName evidence="4">Flagellar brake domain-containing protein</fullName>
    </submittedName>
</protein>
<evidence type="ECO:0000313" key="5">
    <source>
        <dbReference type="Proteomes" id="UP000075666"/>
    </source>
</evidence>
<keyword evidence="4" id="KW-0969">Cilium</keyword>
<dbReference type="InterPro" id="IPR009875">
    <property type="entry name" value="PilZ_domain"/>
</dbReference>